<dbReference type="Proteomes" id="UP000000311">
    <property type="component" value="Unassembled WGS sequence"/>
</dbReference>
<sequence>MSFVTTLGPSSSYRIFHQPFELSCNWFFVFQALCCPRNPNFSFFTPSPPLPGASERFSNSAMPTESRYCVPLDFQKKIIMDIYDSKFW</sequence>
<name>E2A064_CAMFO</name>
<dbReference type="AlphaFoldDB" id="E2A064"/>
<gene>
    <name evidence="1" type="ORF">EAG_05323</name>
</gene>
<dbReference type="EMBL" id="GL435551">
    <property type="protein sequence ID" value="EFN73197.1"/>
    <property type="molecule type" value="Genomic_DNA"/>
</dbReference>
<reference evidence="1 2" key="1">
    <citation type="journal article" date="2010" name="Science">
        <title>Genomic comparison of the ants Camponotus floridanus and Harpegnathos saltator.</title>
        <authorList>
            <person name="Bonasio R."/>
            <person name="Zhang G."/>
            <person name="Ye C."/>
            <person name="Mutti N.S."/>
            <person name="Fang X."/>
            <person name="Qin N."/>
            <person name="Donahue G."/>
            <person name="Yang P."/>
            <person name="Li Q."/>
            <person name="Li C."/>
            <person name="Zhang P."/>
            <person name="Huang Z."/>
            <person name="Berger S.L."/>
            <person name="Reinberg D."/>
            <person name="Wang J."/>
            <person name="Liebig J."/>
        </authorList>
    </citation>
    <scope>NUCLEOTIDE SEQUENCE [LARGE SCALE GENOMIC DNA]</scope>
    <source>
        <strain evidence="2">C129</strain>
    </source>
</reference>
<proteinExistence type="predicted"/>
<evidence type="ECO:0000313" key="1">
    <source>
        <dbReference type="EMBL" id="EFN73197.1"/>
    </source>
</evidence>
<dbReference type="InParanoid" id="E2A064"/>
<protein>
    <submittedName>
        <fullName evidence="1">Uncharacterized protein</fullName>
    </submittedName>
</protein>
<accession>E2A064</accession>
<organism evidence="2">
    <name type="scientific">Camponotus floridanus</name>
    <name type="common">Florida carpenter ant</name>
    <dbReference type="NCBI Taxonomy" id="104421"/>
    <lineage>
        <taxon>Eukaryota</taxon>
        <taxon>Metazoa</taxon>
        <taxon>Ecdysozoa</taxon>
        <taxon>Arthropoda</taxon>
        <taxon>Hexapoda</taxon>
        <taxon>Insecta</taxon>
        <taxon>Pterygota</taxon>
        <taxon>Neoptera</taxon>
        <taxon>Endopterygota</taxon>
        <taxon>Hymenoptera</taxon>
        <taxon>Apocrita</taxon>
        <taxon>Aculeata</taxon>
        <taxon>Formicoidea</taxon>
        <taxon>Formicidae</taxon>
        <taxon>Formicinae</taxon>
        <taxon>Camponotus</taxon>
    </lineage>
</organism>
<keyword evidence="2" id="KW-1185">Reference proteome</keyword>
<evidence type="ECO:0000313" key="2">
    <source>
        <dbReference type="Proteomes" id="UP000000311"/>
    </source>
</evidence>